<sequence length="503" mass="56341">MIGRLRREAVPSVRRSRYDINHFKGVDADTPEDSLSINYCSYGYNIRLYGGELSQSFGVGDARYTAGGNEVELPLLDIQGQKIRRMHHYVRYDRATGETQDELIVFGTLHHYFRCPLTYTGEFTYFLGVHNDSDETDFINYYMNEKDCCLIFAGSGGMYIYDGTEEYAEYPDVPGMSSVCMHYDRVFGVSTDKPDTIYFSAPLKPYEFSPEAGGGSISLMDEGGKILKIVSFKNYIYIFREYSVYRLTAYIDPTEYSLARVFTAKDKIRTDTIASDYSMMVFVSGNEMYSFDGYDVKKFFPKVAPLIEDASRAAGCIFGNRYYLAAKMKIEGDTLVGDECPPGLGIAVNNAIFAFDLYSDGTDIVRGVDVIGFLGVTNSVMQKLFLRFGNNRGVLVGMVNDSGKLFTLPLHKHWRSPKSNLGEIADSKIVRRLYIYSLHDVDVTLIADDNVVTRKMKGSAKASCAAFNAKGDGFALQIDSDAEKLSVSEVQILLDVNGRYNAD</sequence>
<organism evidence="1 2">
    <name type="scientific">Candidatus Stercoripulliclostridium pullicola</name>
    <dbReference type="NCBI Taxonomy" id="2840953"/>
    <lineage>
        <taxon>Bacteria</taxon>
        <taxon>Bacillati</taxon>
        <taxon>Bacillota</taxon>
        <taxon>Clostridia</taxon>
        <taxon>Eubacteriales</taxon>
        <taxon>Candidatus Stercoripulliclostridium</taxon>
    </lineage>
</organism>
<dbReference type="AlphaFoldDB" id="A0A940DJ11"/>
<evidence type="ECO:0000313" key="1">
    <source>
        <dbReference type="EMBL" id="MBO8424608.1"/>
    </source>
</evidence>
<proteinExistence type="predicted"/>
<comment type="caution">
    <text evidence="1">The sequence shown here is derived from an EMBL/GenBank/DDBJ whole genome shotgun (WGS) entry which is preliminary data.</text>
</comment>
<name>A0A940DJ11_9FIRM</name>
<accession>A0A940DJ11</accession>
<reference evidence="1" key="1">
    <citation type="submission" date="2020-10" db="EMBL/GenBank/DDBJ databases">
        <authorList>
            <person name="Gilroy R."/>
        </authorList>
    </citation>
    <scope>NUCLEOTIDE SEQUENCE</scope>
    <source>
        <strain evidence="1">517</strain>
    </source>
</reference>
<reference evidence="1" key="2">
    <citation type="journal article" date="2021" name="PeerJ">
        <title>Extensive microbial diversity within the chicken gut microbiome revealed by metagenomics and culture.</title>
        <authorList>
            <person name="Gilroy R."/>
            <person name="Ravi A."/>
            <person name="Getino M."/>
            <person name="Pursley I."/>
            <person name="Horton D.L."/>
            <person name="Alikhan N.F."/>
            <person name="Baker D."/>
            <person name="Gharbi K."/>
            <person name="Hall N."/>
            <person name="Watson M."/>
            <person name="Adriaenssens E.M."/>
            <person name="Foster-Nyarko E."/>
            <person name="Jarju S."/>
            <person name="Secka A."/>
            <person name="Antonio M."/>
            <person name="Oren A."/>
            <person name="Chaudhuri R.R."/>
            <person name="La Ragione R."/>
            <person name="Hildebrand F."/>
            <person name="Pallen M.J."/>
        </authorList>
    </citation>
    <scope>NUCLEOTIDE SEQUENCE</scope>
    <source>
        <strain evidence="1">517</strain>
    </source>
</reference>
<gene>
    <name evidence="1" type="ORF">IAB16_06270</name>
</gene>
<evidence type="ECO:0000313" key="2">
    <source>
        <dbReference type="Proteomes" id="UP000727857"/>
    </source>
</evidence>
<dbReference type="EMBL" id="JADINF010000158">
    <property type="protein sequence ID" value="MBO8424608.1"/>
    <property type="molecule type" value="Genomic_DNA"/>
</dbReference>
<dbReference type="Proteomes" id="UP000727857">
    <property type="component" value="Unassembled WGS sequence"/>
</dbReference>
<protein>
    <submittedName>
        <fullName evidence="1">Uncharacterized protein</fullName>
    </submittedName>
</protein>